<evidence type="ECO:0000256" key="1">
    <source>
        <dbReference type="ARBA" id="ARBA00010577"/>
    </source>
</evidence>
<accession>A0A8J3AP35</accession>
<evidence type="ECO:0000313" key="3">
    <source>
        <dbReference type="EMBL" id="GGI14216.1"/>
    </source>
</evidence>
<protein>
    <recommendedName>
        <fullName evidence="5">Flagellar basal-body rod modification protein FlgD</fullName>
    </recommendedName>
</protein>
<dbReference type="AlphaFoldDB" id="A0A8J3AP35"/>
<dbReference type="OrthoDB" id="280334at2"/>
<proteinExistence type="inferred from homology"/>
<dbReference type="NCBIfam" id="NF007197">
    <property type="entry name" value="PRK09618.1"/>
    <property type="match status" value="1"/>
</dbReference>
<evidence type="ECO:0000256" key="2">
    <source>
        <dbReference type="ARBA" id="ARBA00022795"/>
    </source>
</evidence>
<dbReference type="Pfam" id="PF03963">
    <property type="entry name" value="FlgD"/>
    <property type="match status" value="1"/>
</dbReference>
<evidence type="ECO:0008006" key="5">
    <source>
        <dbReference type="Google" id="ProtNLM"/>
    </source>
</evidence>
<comment type="similarity">
    <text evidence="1">Belongs to the FlgD family.</text>
</comment>
<comment type="caution">
    <text evidence="3">The sequence shown here is derived from an EMBL/GenBank/DDBJ whole genome shotgun (WGS) entry which is preliminary data.</text>
</comment>
<evidence type="ECO:0000313" key="4">
    <source>
        <dbReference type="Proteomes" id="UP000626244"/>
    </source>
</evidence>
<sequence length="152" mass="16851">MSTILDALNAINSTDSKTSKKSGSELGKDDFLKLLMAQMKNQDPLNPMQDKDYIAQLATFSSLEQMTNMNTSLNNFLSNMSTNLLQFSELIGKKVSYIVISEDGKTTTVEEGIVKSVERNKDGFLVQLTNGKSTYTEYISKISENTVSEPTK</sequence>
<name>A0A8J3AP35_9BACI</name>
<dbReference type="RefSeq" id="WP_087998540.1">
    <property type="nucleotide sequence ID" value="NZ_BMHB01000001.1"/>
</dbReference>
<dbReference type="EMBL" id="BMHB01000001">
    <property type="protein sequence ID" value="GGI14216.1"/>
    <property type="molecule type" value="Genomic_DNA"/>
</dbReference>
<dbReference type="InterPro" id="IPR005648">
    <property type="entry name" value="FlgD"/>
</dbReference>
<gene>
    <name evidence="3" type="primary">ylxG</name>
    <name evidence="3" type="ORF">GCM10007380_21830</name>
</gene>
<keyword evidence="2" id="KW-1005">Bacterial flagellum biogenesis</keyword>
<dbReference type="GO" id="GO:0044781">
    <property type="term" value="P:bacterial-type flagellum organization"/>
    <property type="evidence" value="ECO:0007669"/>
    <property type="project" value="UniProtKB-KW"/>
</dbReference>
<dbReference type="Proteomes" id="UP000626244">
    <property type="component" value="Unassembled WGS sequence"/>
</dbReference>
<organism evidence="3 4">
    <name type="scientific">Gottfriedia solisilvae</name>
    <dbReference type="NCBI Taxonomy" id="1516104"/>
    <lineage>
        <taxon>Bacteria</taxon>
        <taxon>Bacillati</taxon>
        <taxon>Bacillota</taxon>
        <taxon>Bacilli</taxon>
        <taxon>Bacillales</taxon>
        <taxon>Bacillaceae</taxon>
        <taxon>Gottfriedia</taxon>
    </lineage>
</organism>
<keyword evidence="4" id="KW-1185">Reference proteome</keyword>
<reference evidence="4" key="1">
    <citation type="journal article" date="2019" name="Int. J. Syst. Evol. Microbiol.">
        <title>The Global Catalogue of Microorganisms (GCM) 10K type strain sequencing project: providing services to taxonomists for standard genome sequencing and annotation.</title>
        <authorList>
            <consortium name="The Broad Institute Genomics Platform"/>
            <consortium name="The Broad Institute Genome Sequencing Center for Infectious Disease"/>
            <person name="Wu L."/>
            <person name="Ma J."/>
        </authorList>
    </citation>
    <scope>NUCLEOTIDE SEQUENCE [LARGE SCALE GENOMIC DNA]</scope>
    <source>
        <strain evidence="4">CGMCC 1.14993</strain>
    </source>
</reference>